<keyword evidence="4" id="KW-1185">Reference proteome</keyword>
<dbReference type="InterPro" id="IPR038142">
    <property type="entry name" value="Cytochrome_P460_sp"/>
</dbReference>
<dbReference type="InterPro" id="IPR032033">
    <property type="entry name" value="Cytochrome_P460"/>
</dbReference>
<evidence type="ECO:0000259" key="2">
    <source>
        <dbReference type="Pfam" id="PF16694"/>
    </source>
</evidence>
<sequence>MKLILIGGALTLAATIALAQDFGGQEDQDYAAQLWQAMQERNLAGDDAVQAFPYEGTDPHGMMLETSYTDATIDGHTGALVIKRNYGPEGVTVDQVLGSPGDHLGAVTIMFRRGEDYAPDSGNWFWAKYLPDGSLDQTPDGMPIAGKAQGCIDCHASAEGEDFLFTTNADLR</sequence>
<evidence type="ECO:0000313" key="4">
    <source>
        <dbReference type="Proteomes" id="UP000199286"/>
    </source>
</evidence>
<dbReference type="Proteomes" id="UP000199286">
    <property type="component" value="Unassembled WGS sequence"/>
</dbReference>
<evidence type="ECO:0000313" key="3">
    <source>
        <dbReference type="EMBL" id="SDY57602.1"/>
    </source>
</evidence>
<reference evidence="3 4" key="1">
    <citation type="submission" date="2016-10" db="EMBL/GenBank/DDBJ databases">
        <authorList>
            <person name="de Groot N.N."/>
        </authorList>
    </citation>
    <scope>NUCLEOTIDE SEQUENCE [LARGE SCALE GENOMIC DNA]</scope>
    <source>
        <strain evidence="3 4">DSM 26880</strain>
    </source>
</reference>
<dbReference type="Pfam" id="PF16694">
    <property type="entry name" value="Cytochrome_P460"/>
    <property type="match status" value="1"/>
</dbReference>
<feature type="chain" id="PRO_5011770950" evidence="1">
    <location>
        <begin position="20"/>
        <end position="172"/>
    </location>
</feature>
<dbReference type="EMBL" id="FNPF01000011">
    <property type="protein sequence ID" value="SDY57602.1"/>
    <property type="molecule type" value="Genomic_DNA"/>
</dbReference>
<dbReference type="CDD" id="cd20716">
    <property type="entry name" value="cyt_P460_fam"/>
    <property type="match status" value="1"/>
</dbReference>
<organism evidence="3 4">
    <name type="scientific">Citreimonas salinaria</name>
    <dbReference type="NCBI Taxonomy" id="321339"/>
    <lineage>
        <taxon>Bacteria</taxon>
        <taxon>Pseudomonadati</taxon>
        <taxon>Pseudomonadota</taxon>
        <taxon>Alphaproteobacteria</taxon>
        <taxon>Rhodobacterales</taxon>
        <taxon>Roseobacteraceae</taxon>
        <taxon>Citreimonas</taxon>
    </lineage>
</organism>
<dbReference type="Gene3D" id="3.50.70.20">
    <property type="entry name" value="Cytochrome P460"/>
    <property type="match status" value="1"/>
</dbReference>
<accession>A0A1H3KZI8</accession>
<name>A0A1H3KZI8_9RHOB</name>
<gene>
    <name evidence="3" type="ORF">SAMN05444340_1112</name>
</gene>
<dbReference type="AlphaFoldDB" id="A0A1H3KZI8"/>
<proteinExistence type="predicted"/>
<feature type="domain" description="Cytochrome P460" evidence="2">
    <location>
        <begin position="77"/>
        <end position="166"/>
    </location>
</feature>
<evidence type="ECO:0000256" key="1">
    <source>
        <dbReference type="SAM" id="SignalP"/>
    </source>
</evidence>
<dbReference type="RefSeq" id="WP_089883911.1">
    <property type="nucleotide sequence ID" value="NZ_FNPF01000011.1"/>
</dbReference>
<feature type="signal peptide" evidence="1">
    <location>
        <begin position="1"/>
        <end position="19"/>
    </location>
</feature>
<dbReference type="OrthoDB" id="5801419at2"/>
<dbReference type="STRING" id="321339.SAMN05444340_1112"/>
<keyword evidence="1" id="KW-0732">Signal</keyword>
<protein>
    <submittedName>
        <fullName evidence="3">Cytochrome P460</fullName>
    </submittedName>
</protein>